<keyword evidence="3" id="KW-1185">Reference proteome</keyword>
<dbReference type="Proteomes" id="UP001202827">
    <property type="component" value="Unassembled WGS sequence"/>
</dbReference>
<accession>A0ABT0ILN6</accession>
<feature type="region of interest" description="Disordered" evidence="1">
    <location>
        <begin position="177"/>
        <end position="196"/>
    </location>
</feature>
<name>A0ABT0ILN6_9HYPH</name>
<dbReference type="EMBL" id="JALPRY010000003">
    <property type="protein sequence ID" value="MCK8778776.1"/>
    <property type="molecule type" value="Genomic_DNA"/>
</dbReference>
<evidence type="ECO:0000256" key="1">
    <source>
        <dbReference type="SAM" id="MobiDB-lite"/>
    </source>
</evidence>
<gene>
    <name evidence="2" type="ORF">M0654_02160</name>
</gene>
<dbReference type="RefSeq" id="WP_248681637.1">
    <property type="nucleotide sequence ID" value="NZ_JALPRY010000003.1"/>
</dbReference>
<evidence type="ECO:0000313" key="3">
    <source>
        <dbReference type="Proteomes" id="UP001202827"/>
    </source>
</evidence>
<organism evidence="2 3">
    <name type="scientific">Neorhizobium turbinariae</name>
    <dbReference type="NCBI Taxonomy" id="2937795"/>
    <lineage>
        <taxon>Bacteria</taxon>
        <taxon>Pseudomonadati</taxon>
        <taxon>Pseudomonadota</taxon>
        <taxon>Alphaproteobacteria</taxon>
        <taxon>Hyphomicrobiales</taxon>
        <taxon>Rhizobiaceae</taxon>
        <taxon>Rhizobium/Agrobacterium group</taxon>
        <taxon>Neorhizobium</taxon>
    </lineage>
</organism>
<comment type="caution">
    <text evidence="2">The sequence shown here is derived from an EMBL/GenBank/DDBJ whole genome shotgun (WGS) entry which is preliminary data.</text>
</comment>
<reference evidence="2 3" key="1">
    <citation type="submission" date="2022-04" db="EMBL/GenBank/DDBJ databases">
        <title>Rhizobium coralii sp. nov., isolated from coral Turbinaria peltata.</title>
        <authorList>
            <person name="Sun H."/>
        </authorList>
    </citation>
    <scope>NUCLEOTIDE SEQUENCE [LARGE SCALE GENOMIC DNA]</scope>
    <source>
        <strain evidence="2 3">NTR19</strain>
    </source>
</reference>
<sequence>MLKKNKNNEAMLVQRWTLTPAATLGSAVRAKGILLELRAQLPLAVRKSLTLVGLDLVLTLPEDEEEDFRSVTSLVSKALVDIESLPVIPREIEDILTITTGERRRWLEDGRLPSAGTRTVKLRGRARQITFHVFDPRVVEDLLDRGIVEDWREEDAAAAIENRRRAALKAKLTRTLKSGAKAKKRSSADNNAAETDLSGWEEFDRDGLLR</sequence>
<proteinExistence type="predicted"/>
<protein>
    <submittedName>
        <fullName evidence="2">Uncharacterized protein</fullName>
    </submittedName>
</protein>
<evidence type="ECO:0000313" key="2">
    <source>
        <dbReference type="EMBL" id="MCK8778776.1"/>
    </source>
</evidence>